<evidence type="ECO:0000313" key="2">
    <source>
        <dbReference type="EMBL" id="ABJ88363.1"/>
    </source>
</evidence>
<accession>Q01PQ7</accession>
<feature type="region of interest" description="Disordered" evidence="1">
    <location>
        <begin position="427"/>
        <end position="452"/>
    </location>
</feature>
<feature type="compositionally biased region" description="Basic and acidic residues" evidence="1">
    <location>
        <begin position="546"/>
        <end position="560"/>
    </location>
</feature>
<feature type="compositionally biased region" description="Low complexity" evidence="1">
    <location>
        <begin position="305"/>
        <end position="315"/>
    </location>
</feature>
<feature type="compositionally biased region" description="Polar residues" evidence="1">
    <location>
        <begin position="435"/>
        <end position="447"/>
    </location>
</feature>
<proteinExistence type="predicted"/>
<organism evidence="2">
    <name type="scientific">Solibacter usitatus (strain Ellin6076)</name>
    <dbReference type="NCBI Taxonomy" id="234267"/>
    <lineage>
        <taxon>Bacteria</taxon>
        <taxon>Pseudomonadati</taxon>
        <taxon>Acidobacteriota</taxon>
        <taxon>Terriglobia</taxon>
        <taxon>Bryobacterales</taxon>
        <taxon>Solibacteraceae</taxon>
        <taxon>Candidatus Solibacter</taxon>
    </lineage>
</organism>
<dbReference type="EMBL" id="CP000473">
    <property type="protein sequence ID" value="ABJ88363.1"/>
    <property type="molecule type" value="Genomic_DNA"/>
</dbReference>
<reference evidence="2" key="1">
    <citation type="submission" date="2006-10" db="EMBL/GenBank/DDBJ databases">
        <title>Complete sequence of Solibacter usitatus Ellin6076.</title>
        <authorList>
            <consortium name="US DOE Joint Genome Institute"/>
            <person name="Copeland A."/>
            <person name="Lucas S."/>
            <person name="Lapidus A."/>
            <person name="Barry K."/>
            <person name="Detter J.C."/>
            <person name="Glavina del Rio T."/>
            <person name="Hammon N."/>
            <person name="Israni S."/>
            <person name="Dalin E."/>
            <person name="Tice H."/>
            <person name="Pitluck S."/>
            <person name="Thompson L.S."/>
            <person name="Brettin T."/>
            <person name="Bruce D."/>
            <person name="Han C."/>
            <person name="Tapia R."/>
            <person name="Gilna P."/>
            <person name="Schmutz J."/>
            <person name="Larimer F."/>
            <person name="Land M."/>
            <person name="Hauser L."/>
            <person name="Kyrpides N."/>
            <person name="Mikhailova N."/>
            <person name="Janssen P.H."/>
            <person name="Kuske C.R."/>
            <person name="Richardson P."/>
        </authorList>
    </citation>
    <scope>NUCLEOTIDE SEQUENCE</scope>
    <source>
        <strain evidence="2">Ellin6076</strain>
    </source>
</reference>
<feature type="region of interest" description="Disordered" evidence="1">
    <location>
        <begin position="20"/>
        <end position="39"/>
    </location>
</feature>
<feature type="region of interest" description="Disordered" evidence="1">
    <location>
        <begin position="518"/>
        <end position="623"/>
    </location>
</feature>
<dbReference type="AlphaFoldDB" id="Q01PQ7"/>
<feature type="region of interest" description="Disordered" evidence="1">
    <location>
        <begin position="64"/>
        <end position="86"/>
    </location>
</feature>
<dbReference type="STRING" id="234267.Acid_7455"/>
<dbReference type="HOGENOM" id="CLU_367567_0_0_0"/>
<protein>
    <submittedName>
        <fullName evidence="2">Uncharacterized protein</fullName>
    </submittedName>
</protein>
<dbReference type="KEGG" id="sus:Acid_7455"/>
<feature type="region of interest" description="Disordered" evidence="1">
    <location>
        <begin position="682"/>
        <end position="758"/>
    </location>
</feature>
<feature type="region of interest" description="Disordered" evidence="1">
    <location>
        <begin position="238"/>
        <end position="281"/>
    </location>
</feature>
<sequence length="758" mass="78419">MAALTLPGSLLAQPFHAKASAEGPVTGTHSPAEGKGDAAFPSLLEGLVGEHAAAASGSAADALAGSGEKLPAGQKRNSGNHTRGKFTELERLIARTGRVRLPEKDASQTDIVSVRSTDGEPAVPEVKQAAQRVAAPVVTESQTTEAGAPAEQTSLPGLRIAEPPTQLVHHLPATVRATTLALGGSRDTQSENKVETLKVPLTAQSIGTAPPEQRAAAVPGVAIPERAHLRTPKLTAAAGAHRRATGAALPDLPSVDKADVLSEGGTAEDARPEPDGAVPLPRPALRAAAEQPAIEWDPQAGRLAAVRSAANEAARPSARTSTPLRAARQSTVTNPERHQQTGAAGDQPAPPPLAELKMPVSAAPTVVPEKPQQGVSPVAGAPPDGSPDRSLSPSVLATGVKPASPSVSDELPPAGHLDARLKSTVSPVAPVADQSPDSIARPSTRNADNLAPGGAKVRTLSIASTDRGEVAFEVELRSIGKQPPTIEGVTNERVMPPAAPASVKTVAPEPAAIEAVAGQPTPAPREEVAQIAEVPAQGGDTNRPATGERDKKQATPERSPRPAPPVDSHSESATALPGVKVSNWTQSGMSRQEGMPEPAAPPDAAPARPDETSAARMDAKAEVQAASAHEIKLEVSGGERRVEVRLSERGGEVRIAVRTPDSHLAGTLRENLPELTSRFAESGLRSEIWRPGGSLAGESRHAQEAALGNPAQDAESQSRGNGGEQQRDAQERQQRSFQEPKNDKEKGKDFAWLMSSLR</sequence>
<gene>
    <name evidence="2" type="ordered locus">Acid_7455</name>
</gene>
<dbReference type="OrthoDB" id="10009676at2"/>
<feature type="compositionally biased region" description="Basic and acidic residues" evidence="1">
    <location>
        <begin position="725"/>
        <end position="749"/>
    </location>
</feature>
<evidence type="ECO:0000256" key="1">
    <source>
        <dbReference type="SAM" id="MobiDB-lite"/>
    </source>
</evidence>
<feature type="compositionally biased region" description="Basic and acidic residues" evidence="1">
    <location>
        <begin position="608"/>
        <end position="621"/>
    </location>
</feature>
<feature type="region of interest" description="Disordered" evidence="1">
    <location>
        <begin position="305"/>
        <end position="415"/>
    </location>
</feature>
<name>Q01PQ7_SOLUE</name>
<feature type="compositionally biased region" description="Polar residues" evidence="1">
    <location>
        <begin position="318"/>
        <end position="334"/>
    </location>
</feature>
<dbReference type="InParanoid" id="Q01PQ7"/>